<dbReference type="Pfam" id="PF07735">
    <property type="entry name" value="FBA_2"/>
    <property type="match status" value="1"/>
</dbReference>
<proteinExistence type="predicted"/>
<dbReference type="RefSeq" id="XP_003097024.2">
    <property type="nucleotide sequence ID" value="XM_003096976.2"/>
</dbReference>
<dbReference type="PANTHER" id="PTHR21503:SF52">
    <property type="entry name" value="F-BOX DOMAIN-CONTAINING PROTEIN"/>
    <property type="match status" value="1"/>
</dbReference>
<keyword evidence="3" id="KW-1185">Reference proteome</keyword>
<dbReference type="InParanoid" id="E3N3D2"/>
<dbReference type="GeneID" id="9827760"/>
<feature type="domain" description="F-box" evidence="1">
    <location>
        <begin position="3"/>
        <end position="49"/>
    </location>
</feature>
<dbReference type="CTD" id="9827760"/>
<dbReference type="InterPro" id="IPR012885">
    <property type="entry name" value="F-box_Sdz-33"/>
</dbReference>
<dbReference type="KEGG" id="crq:GCK72_003151"/>
<evidence type="ECO:0000313" key="2">
    <source>
        <dbReference type="EMBL" id="EFO85015.1"/>
    </source>
</evidence>
<name>E3N3D2_CAERE</name>
<organism evidence="3">
    <name type="scientific">Caenorhabditis remanei</name>
    <name type="common">Caenorhabditis vulgaris</name>
    <dbReference type="NCBI Taxonomy" id="31234"/>
    <lineage>
        <taxon>Eukaryota</taxon>
        <taxon>Metazoa</taxon>
        <taxon>Ecdysozoa</taxon>
        <taxon>Nematoda</taxon>
        <taxon>Chromadorea</taxon>
        <taxon>Rhabditida</taxon>
        <taxon>Rhabditina</taxon>
        <taxon>Rhabditomorpha</taxon>
        <taxon>Rhabditoidea</taxon>
        <taxon>Rhabditidae</taxon>
        <taxon>Peloderinae</taxon>
        <taxon>Caenorhabditis</taxon>
    </lineage>
</organism>
<dbReference type="PANTHER" id="PTHR21503">
    <property type="entry name" value="F-BOX-CONTAINING HYPOTHETICAL PROTEIN C.ELEGANS"/>
    <property type="match status" value="1"/>
</dbReference>
<dbReference type="EMBL" id="DS268519">
    <property type="protein sequence ID" value="EFO85015.1"/>
    <property type="molecule type" value="Genomic_DNA"/>
</dbReference>
<sequence>MPPLPLLRLPGVVLSEVFKSLSIGEKIKLSLCSKKISSQINNARLYSHKVIVNLSTLYHNIEVYAENKKDTFDIFNCSDSGTINNPYIQLHRIEGRAVPVISIGEAITTFWKDCREGYLSVIRYLLKIFQCKIAISNNCNSDLYQPTVSELFDLQVAFKKLTIHFKGSNDENLFWKHISNKLGQVEDLTILCTCDPDFRPVFTSWPQNIDVLSSAWFTLENLLECPCTTITLWNSTLGNKDLDMILNNWKTGGFPNLKYLKIHSWEIRYNEATILDMKFRELDGMVIQTDDGSKKATFKLGYQRIEMSVTLLQ</sequence>
<evidence type="ECO:0000313" key="3">
    <source>
        <dbReference type="Proteomes" id="UP000008281"/>
    </source>
</evidence>
<gene>
    <name evidence="2" type="ORF">CRE_21971</name>
</gene>
<dbReference type="AlphaFoldDB" id="E3N3D2"/>
<dbReference type="InterPro" id="IPR001810">
    <property type="entry name" value="F-box_dom"/>
</dbReference>
<dbReference type="PROSITE" id="PS50181">
    <property type="entry name" value="FBOX"/>
    <property type="match status" value="1"/>
</dbReference>
<evidence type="ECO:0000259" key="1">
    <source>
        <dbReference type="PROSITE" id="PS50181"/>
    </source>
</evidence>
<dbReference type="eggNOG" id="ENOG502RT6G">
    <property type="taxonomic scope" value="Eukaryota"/>
</dbReference>
<reference evidence="2" key="1">
    <citation type="submission" date="2007-07" db="EMBL/GenBank/DDBJ databases">
        <title>PCAP assembly of the Caenorhabditis remanei genome.</title>
        <authorList>
            <consortium name="The Caenorhabditis remanei Sequencing Consortium"/>
            <person name="Wilson R.K."/>
        </authorList>
    </citation>
    <scope>NUCLEOTIDE SEQUENCE [LARGE SCALE GENOMIC DNA]</scope>
    <source>
        <strain evidence="2">PB4641</strain>
    </source>
</reference>
<dbReference type="STRING" id="31234.E3N3D2"/>
<dbReference type="Pfam" id="PF00646">
    <property type="entry name" value="F-box"/>
    <property type="match status" value="1"/>
</dbReference>
<protein>
    <recommendedName>
        <fullName evidence="1">F-box domain-containing protein</fullName>
    </recommendedName>
</protein>
<dbReference type="HOGENOM" id="CLU_028840_6_0_1"/>
<accession>E3N3D2</accession>
<dbReference type="Proteomes" id="UP000008281">
    <property type="component" value="Unassembled WGS sequence"/>
</dbReference>